<dbReference type="STRING" id="35623.Aocu_00410"/>
<keyword evidence="2" id="KW-1185">Reference proteome</keyword>
<reference evidence="2" key="1">
    <citation type="submission" date="2014-05" db="EMBL/GenBank/DDBJ databases">
        <authorList>
            <person name="Kube M."/>
        </authorList>
    </citation>
    <scope>NUCLEOTIDE SEQUENCE [LARGE SCALE GENOMIC DNA]</scope>
</reference>
<evidence type="ECO:0008006" key="3">
    <source>
        <dbReference type="Google" id="ProtNLM"/>
    </source>
</evidence>
<evidence type="ECO:0000313" key="2">
    <source>
        <dbReference type="Proteomes" id="UP000032434"/>
    </source>
</evidence>
<dbReference type="Proteomes" id="UP000032434">
    <property type="component" value="Chromosome 1"/>
</dbReference>
<proteinExistence type="predicted"/>
<dbReference type="AlphaFoldDB" id="A0A061A9N9"/>
<gene>
    <name evidence="1" type="ORF">Aocu_00410</name>
</gene>
<dbReference type="PATRIC" id="fig|35623.3.peg.41"/>
<dbReference type="RefSeq" id="WP_159444495.1">
    <property type="nucleotide sequence ID" value="NZ_FUZK01000002.1"/>
</dbReference>
<dbReference type="HOGENOM" id="CLU_3003423_0_0_14"/>
<dbReference type="InParanoid" id="A0A061A9N9"/>
<organism evidence="1 2">
    <name type="scientific">Acholeplasma oculi</name>
    <dbReference type="NCBI Taxonomy" id="35623"/>
    <lineage>
        <taxon>Bacteria</taxon>
        <taxon>Bacillati</taxon>
        <taxon>Mycoplasmatota</taxon>
        <taxon>Mollicutes</taxon>
        <taxon>Acholeplasmatales</taxon>
        <taxon>Acholeplasmataceae</taxon>
        <taxon>Acholeplasma</taxon>
    </lineage>
</organism>
<sequence>MLEYKSIVIVKYTRKSIEEAIDQTITDMLKLGWSFVQMSTLNAGIILLFSRDKFNL</sequence>
<name>A0A061A9N9_9MOLU</name>
<protein>
    <recommendedName>
        <fullName evidence="3">DUF4177 domain-containing protein</fullName>
    </recommendedName>
</protein>
<dbReference type="KEGG" id="aoc:Aocu_00410"/>
<evidence type="ECO:0000313" key="1">
    <source>
        <dbReference type="EMBL" id="CDR30114.1"/>
    </source>
</evidence>
<dbReference type="EMBL" id="LK028559">
    <property type="protein sequence ID" value="CDR30114.1"/>
    <property type="molecule type" value="Genomic_DNA"/>
</dbReference>
<accession>A0A061A9N9</accession>